<dbReference type="InterPro" id="IPR003609">
    <property type="entry name" value="Pan_app"/>
</dbReference>
<proteinExistence type="predicted"/>
<feature type="signal peptide" evidence="2">
    <location>
        <begin position="1"/>
        <end position="22"/>
    </location>
</feature>
<dbReference type="Pfam" id="PF00059">
    <property type="entry name" value="Lectin_C"/>
    <property type="match status" value="1"/>
</dbReference>
<organism evidence="5 6">
    <name type="scientific">Paralvinella palmiformis</name>
    <dbReference type="NCBI Taxonomy" id="53620"/>
    <lineage>
        <taxon>Eukaryota</taxon>
        <taxon>Metazoa</taxon>
        <taxon>Spiralia</taxon>
        <taxon>Lophotrochozoa</taxon>
        <taxon>Annelida</taxon>
        <taxon>Polychaeta</taxon>
        <taxon>Sedentaria</taxon>
        <taxon>Canalipalpata</taxon>
        <taxon>Terebellida</taxon>
        <taxon>Terebelliformia</taxon>
        <taxon>Alvinellidae</taxon>
        <taxon>Paralvinella</taxon>
    </lineage>
</organism>
<feature type="domain" description="C-type lectin" evidence="3">
    <location>
        <begin position="109"/>
        <end position="229"/>
    </location>
</feature>
<dbReference type="InterPro" id="IPR001304">
    <property type="entry name" value="C-type_lectin-like"/>
</dbReference>
<evidence type="ECO:0000313" key="6">
    <source>
        <dbReference type="Proteomes" id="UP001208570"/>
    </source>
</evidence>
<sequence length="234" mass="26987">MDARKYLLQLILLLSYINCCYCHAVEIKLFKAIYGHDVKSPMPILRLMNQCSKQRCYLACGGDDSCQGFNYLPTEFRCELLQSACQPGQQLTSTGNIYMERLDKRFCKNQLTCYVYGYGNWDQGFQFCRLVHPKASMIEERASEEAAPHISEVAATDFDSYWLGGRRPPRGSRYTFYWKTSGDKITYFKWGPSQPLRVGNDADCIKVCRVTGWKWGDNSCSEKAMYMCKKGIIY</sequence>
<dbReference type="CDD" id="cd00037">
    <property type="entry name" value="CLECT"/>
    <property type="match status" value="1"/>
</dbReference>
<feature type="domain" description="Apple" evidence="4">
    <location>
        <begin position="22"/>
        <end position="103"/>
    </location>
</feature>
<keyword evidence="1" id="KW-1015">Disulfide bond</keyword>
<keyword evidence="2" id="KW-0732">Signal</keyword>
<dbReference type="AlphaFoldDB" id="A0AAD9MNJ2"/>
<reference evidence="5" key="1">
    <citation type="journal article" date="2023" name="Mol. Biol. Evol.">
        <title>Third-Generation Sequencing Reveals the Adaptive Role of the Epigenome in Three Deep-Sea Polychaetes.</title>
        <authorList>
            <person name="Perez M."/>
            <person name="Aroh O."/>
            <person name="Sun Y."/>
            <person name="Lan Y."/>
            <person name="Juniper S.K."/>
            <person name="Young C.R."/>
            <person name="Angers B."/>
            <person name="Qian P.Y."/>
        </authorList>
    </citation>
    <scope>NUCLEOTIDE SEQUENCE</scope>
    <source>
        <strain evidence="5">P08H-3</strain>
    </source>
</reference>
<dbReference type="SUPFAM" id="SSF56436">
    <property type="entry name" value="C-type lectin-like"/>
    <property type="match status" value="1"/>
</dbReference>
<evidence type="ECO:0008006" key="7">
    <source>
        <dbReference type="Google" id="ProtNLM"/>
    </source>
</evidence>
<protein>
    <recommendedName>
        <fullName evidence="7">C-type lectin domain-containing protein</fullName>
    </recommendedName>
</protein>
<dbReference type="EMBL" id="JAODUP010001344">
    <property type="protein sequence ID" value="KAK2140467.1"/>
    <property type="molecule type" value="Genomic_DNA"/>
</dbReference>
<evidence type="ECO:0000256" key="1">
    <source>
        <dbReference type="ARBA" id="ARBA00023157"/>
    </source>
</evidence>
<evidence type="ECO:0000259" key="3">
    <source>
        <dbReference type="PROSITE" id="PS50041"/>
    </source>
</evidence>
<dbReference type="SMART" id="SM00034">
    <property type="entry name" value="CLECT"/>
    <property type="match status" value="1"/>
</dbReference>
<name>A0AAD9MNJ2_9ANNE</name>
<accession>A0AAD9MNJ2</accession>
<dbReference type="Gene3D" id="3.10.100.10">
    <property type="entry name" value="Mannose-Binding Protein A, subunit A"/>
    <property type="match status" value="1"/>
</dbReference>
<gene>
    <name evidence="5" type="ORF">LSH36_1345g00000</name>
</gene>
<dbReference type="PROSITE" id="PS50948">
    <property type="entry name" value="PAN"/>
    <property type="match status" value="1"/>
</dbReference>
<dbReference type="PROSITE" id="PS00615">
    <property type="entry name" value="C_TYPE_LECTIN_1"/>
    <property type="match status" value="1"/>
</dbReference>
<keyword evidence="6" id="KW-1185">Reference proteome</keyword>
<feature type="chain" id="PRO_5042176986" description="C-type lectin domain-containing protein" evidence="2">
    <location>
        <begin position="23"/>
        <end position="234"/>
    </location>
</feature>
<evidence type="ECO:0000313" key="5">
    <source>
        <dbReference type="EMBL" id="KAK2140467.1"/>
    </source>
</evidence>
<dbReference type="Proteomes" id="UP001208570">
    <property type="component" value="Unassembled WGS sequence"/>
</dbReference>
<dbReference type="InterPro" id="IPR016187">
    <property type="entry name" value="CTDL_fold"/>
</dbReference>
<comment type="caution">
    <text evidence="5">The sequence shown here is derived from an EMBL/GenBank/DDBJ whole genome shotgun (WGS) entry which is preliminary data.</text>
</comment>
<dbReference type="InterPro" id="IPR018378">
    <property type="entry name" value="C-type_lectin_CS"/>
</dbReference>
<dbReference type="InterPro" id="IPR016186">
    <property type="entry name" value="C-type_lectin-like/link_sf"/>
</dbReference>
<dbReference type="PROSITE" id="PS50041">
    <property type="entry name" value="C_TYPE_LECTIN_2"/>
    <property type="match status" value="1"/>
</dbReference>
<evidence type="ECO:0000256" key="2">
    <source>
        <dbReference type="SAM" id="SignalP"/>
    </source>
</evidence>
<evidence type="ECO:0000259" key="4">
    <source>
        <dbReference type="PROSITE" id="PS50948"/>
    </source>
</evidence>